<dbReference type="InterPro" id="IPR015943">
    <property type="entry name" value="WD40/YVTN_repeat-like_dom_sf"/>
</dbReference>
<organism evidence="1 2">
    <name type="scientific">Trichonephila inaurata madagascariensis</name>
    <dbReference type="NCBI Taxonomy" id="2747483"/>
    <lineage>
        <taxon>Eukaryota</taxon>
        <taxon>Metazoa</taxon>
        <taxon>Ecdysozoa</taxon>
        <taxon>Arthropoda</taxon>
        <taxon>Chelicerata</taxon>
        <taxon>Arachnida</taxon>
        <taxon>Araneae</taxon>
        <taxon>Araneomorphae</taxon>
        <taxon>Entelegynae</taxon>
        <taxon>Araneoidea</taxon>
        <taxon>Nephilidae</taxon>
        <taxon>Trichonephila</taxon>
        <taxon>Trichonephila inaurata</taxon>
    </lineage>
</organism>
<dbReference type="OrthoDB" id="18388at2759"/>
<sequence>MTAPPKWHVYVGTEVGLLKGVDTENKKFSNLNSLDGLCKGDEITAMCWEDSKEEKVYIGRKNQVVQTFDCATQSFSEPRSCLVGEGAIKGIYQFNNQLVTAVESGIVKLWNENDEQNVLIDTKGKLSKMTPNPFVNSRVATGGKENDLKVWDLQVPNSPVFQARNVPNDFLDLRVPVWVTDMKFKSATNIVTCTRHHQIRLYDTRAQRRPVIDMEFERYPLMCLSLAHNDNQVVVGSSRGRMVLMDLRRKLLVHAFKGFAGSIRSVHCHPTLPLVASCGLDRFLRIHDLNLHMLLKKIYLKARQNCLLYRTDLSNPNKAPKPPAIKNVKEVVDAEEEDIWNAMPVVKEQHSVKRPHRIDALSIAKKKRKNKAAVS</sequence>
<proteinExistence type="predicted"/>
<dbReference type="GO" id="GO:0042273">
    <property type="term" value="P:ribosomal large subunit biogenesis"/>
    <property type="evidence" value="ECO:0007669"/>
    <property type="project" value="InterPro"/>
</dbReference>
<dbReference type="SUPFAM" id="SSF50978">
    <property type="entry name" value="WD40 repeat-like"/>
    <property type="match status" value="1"/>
</dbReference>
<gene>
    <name evidence="1" type="primary">WDR74</name>
    <name evidence="1" type="ORF">TNIN_398811</name>
</gene>
<dbReference type="CDD" id="cd22857">
    <property type="entry name" value="WDR74"/>
    <property type="match status" value="1"/>
</dbReference>
<dbReference type="InterPro" id="IPR036322">
    <property type="entry name" value="WD40_repeat_dom_sf"/>
</dbReference>
<dbReference type="PANTHER" id="PTHR16038:SF4">
    <property type="entry name" value="WD REPEAT-CONTAINING PROTEIN 74"/>
    <property type="match status" value="1"/>
</dbReference>
<dbReference type="EMBL" id="BMAV01020169">
    <property type="protein sequence ID" value="GFY73546.1"/>
    <property type="molecule type" value="Genomic_DNA"/>
</dbReference>
<dbReference type="InterPro" id="IPR001680">
    <property type="entry name" value="WD40_rpt"/>
</dbReference>
<dbReference type="Pfam" id="PF00400">
    <property type="entry name" value="WD40"/>
    <property type="match status" value="1"/>
</dbReference>
<dbReference type="GO" id="GO:0030687">
    <property type="term" value="C:preribosome, large subunit precursor"/>
    <property type="evidence" value="ECO:0007669"/>
    <property type="project" value="TreeGrafter"/>
</dbReference>
<dbReference type="PANTHER" id="PTHR16038">
    <property type="entry name" value="NOP SEVEN ASSOCIATED PROTEIN 1"/>
    <property type="match status" value="1"/>
</dbReference>
<dbReference type="SMART" id="SM00320">
    <property type="entry name" value="WD40"/>
    <property type="match status" value="5"/>
</dbReference>
<dbReference type="AlphaFoldDB" id="A0A8X6YME1"/>
<dbReference type="Gene3D" id="2.130.10.10">
    <property type="entry name" value="YVTN repeat-like/Quinoprotein amine dehydrogenase"/>
    <property type="match status" value="2"/>
</dbReference>
<protein>
    <submittedName>
        <fullName evidence="1">WD repeat-containing protein 74</fullName>
    </submittedName>
</protein>
<evidence type="ECO:0000313" key="2">
    <source>
        <dbReference type="Proteomes" id="UP000886998"/>
    </source>
</evidence>
<dbReference type="Proteomes" id="UP000886998">
    <property type="component" value="Unassembled WGS sequence"/>
</dbReference>
<accession>A0A8X6YME1</accession>
<keyword evidence="2" id="KW-1185">Reference proteome</keyword>
<evidence type="ECO:0000313" key="1">
    <source>
        <dbReference type="EMBL" id="GFY73546.1"/>
    </source>
</evidence>
<comment type="caution">
    <text evidence="1">The sequence shown here is derived from an EMBL/GenBank/DDBJ whole genome shotgun (WGS) entry which is preliminary data.</text>
</comment>
<name>A0A8X6YME1_9ARAC</name>
<dbReference type="GO" id="GO:0005730">
    <property type="term" value="C:nucleolus"/>
    <property type="evidence" value="ECO:0007669"/>
    <property type="project" value="InterPro"/>
</dbReference>
<dbReference type="InterPro" id="IPR037379">
    <property type="entry name" value="WDR74/Nsa1"/>
</dbReference>
<reference evidence="1" key="1">
    <citation type="submission" date="2020-08" db="EMBL/GenBank/DDBJ databases">
        <title>Multicomponent nature underlies the extraordinary mechanical properties of spider dragline silk.</title>
        <authorList>
            <person name="Kono N."/>
            <person name="Nakamura H."/>
            <person name="Mori M."/>
            <person name="Yoshida Y."/>
            <person name="Ohtoshi R."/>
            <person name="Malay A.D."/>
            <person name="Moran D.A.P."/>
            <person name="Tomita M."/>
            <person name="Numata K."/>
            <person name="Arakawa K."/>
        </authorList>
    </citation>
    <scope>NUCLEOTIDE SEQUENCE</scope>
</reference>